<feature type="transmembrane region" description="Helical" evidence="5">
    <location>
        <begin position="53"/>
        <end position="74"/>
    </location>
</feature>
<dbReference type="PATRIC" id="fig|1616.3.peg.686"/>
<keyword evidence="7" id="KW-1185">Reference proteome</keyword>
<dbReference type="AlphaFoldDB" id="A0A0R2JDV2"/>
<proteinExistence type="predicted"/>
<keyword evidence="4 5" id="KW-0472">Membrane</keyword>
<comment type="subcellular location">
    <subcellularLocation>
        <location evidence="1">Membrane</location>
        <topology evidence="1">Multi-pass membrane protein</topology>
    </subcellularLocation>
</comment>
<feature type="transmembrane region" description="Helical" evidence="5">
    <location>
        <begin position="86"/>
        <end position="105"/>
    </location>
</feature>
<dbReference type="CDD" id="cd16914">
    <property type="entry name" value="EcfT"/>
    <property type="match status" value="1"/>
</dbReference>
<evidence type="ECO:0000313" key="7">
    <source>
        <dbReference type="Proteomes" id="UP000051655"/>
    </source>
</evidence>
<protein>
    <recommendedName>
        <fullName evidence="8">ABC transporter permease</fullName>
    </recommendedName>
</protein>
<dbReference type="GO" id="GO:0005886">
    <property type="term" value="C:plasma membrane"/>
    <property type="evidence" value="ECO:0007669"/>
    <property type="project" value="UniProtKB-ARBA"/>
</dbReference>
<reference evidence="6 7" key="1">
    <citation type="journal article" date="2015" name="Genome Announc.">
        <title>Expanding the biotechnology potential of lactobacilli through comparative genomics of 213 strains and associated genera.</title>
        <authorList>
            <person name="Sun Z."/>
            <person name="Harris H.M."/>
            <person name="McCann A."/>
            <person name="Guo C."/>
            <person name="Argimon S."/>
            <person name="Zhang W."/>
            <person name="Yang X."/>
            <person name="Jeffery I.B."/>
            <person name="Cooney J.C."/>
            <person name="Kagawa T.F."/>
            <person name="Liu W."/>
            <person name="Song Y."/>
            <person name="Salvetti E."/>
            <person name="Wrobel A."/>
            <person name="Rasinkangas P."/>
            <person name="Parkhill J."/>
            <person name="Rea M.C."/>
            <person name="O'Sullivan O."/>
            <person name="Ritari J."/>
            <person name="Douillard F.P."/>
            <person name="Paul Ross R."/>
            <person name="Yang R."/>
            <person name="Briner A.E."/>
            <person name="Felis G.E."/>
            <person name="de Vos W.M."/>
            <person name="Barrangou R."/>
            <person name="Klaenhammer T.R."/>
            <person name="Caufield P.W."/>
            <person name="Cui Y."/>
            <person name="Zhang H."/>
            <person name="O'Toole P.W."/>
        </authorList>
    </citation>
    <scope>NUCLEOTIDE SEQUENCE [LARGE SCALE GENOMIC DNA]</scope>
    <source>
        <strain evidence="6 7">DSM 20593</strain>
    </source>
</reference>
<gene>
    <name evidence="6" type="ORF">IV73_GL000668</name>
</gene>
<dbReference type="InterPro" id="IPR003339">
    <property type="entry name" value="ABC/ECF_trnsptr_transmembrane"/>
</dbReference>
<feature type="transmembrane region" description="Helical" evidence="5">
    <location>
        <begin position="117"/>
        <end position="134"/>
    </location>
</feature>
<keyword evidence="3 5" id="KW-1133">Transmembrane helix</keyword>
<sequence>MTQRAQFEPALFLGFILIFSLEIAFTLKINANLFLIGFSLIYMLWQSVSLHKILWAFIIITPLAFGTWCSFWFFSQGDRLFNATLYVTRLFAYVSMGAALTLTTTPKALLQNAHQRFHLSNTFVYGLIAALNLLSQVQSQLKTIQYAAALRGIKYHLWSPQLYFKALVNAGRWSEHLADAMHAHGFTEGAPRTEVPNSPWPLLQIVMLSTILILVNIIIFWS</sequence>
<accession>A0A0R2JDV2</accession>
<evidence type="ECO:0000313" key="6">
    <source>
        <dbReference type="EMBL" id="KRN75499.1"/>
    </source>
</evidence>
<evidence type="ECO:0008006" key="8">
    <source>
        <dbReference type="Google" id="ProtNLM"/>
    </source>
</evidence>
<dbReference type="RefSeq" id="WP_057754723.1">
    <property type="nucleotide sequence ID" value="NZ_JQBP01000002.1"/>
</dbReference>
<dbReference type="Proteomes" id="UP000051655">
    <property type="component" value="Unassembled WGS sequence"/>
</dbReference>
<feature type="transmembrane region" description="Helical" evidence="5">
    <location>
        <begin position="12"/>
        <end position="41"/>
    </location>
</feature>
<evidence type="ECO:0000256" key="2">
    <source>
        <dbReference type="ARBA" id="ARBA00022692"/>
    </source>
</evidence>
<name>A0A0R2JDV2_9LACO</name>
<dbReference type="STRING" id="1616.IV73_GL000668"/>
<comment type="caution">
    <text evidence="6">The sequence shown here is derived from an EMBL/GenBank/DDBJ whole genome shotgun (WGS) entry which is preliminary data.</text>
</comment>
<evidence type="ECO:0000256" key="5">
    <source>
        <dbReference type="SAM" id="Phobius"/>
    </source>
</evidence>
<feature type="transmembrane region" description="Helical" evidence="5">
    <location>
        <begin position="202"/>
        <end position="221"/>
    </location>
</feature>
<keyword evidence="2 5" id="KW-0812">Transmembrane</keyword>
<organism evidence="6 7">
    <name type="scientific">Weissella kandleri</name>
    <dbReference type="NCBI Taxonomy" id="1616"/>
    <lineage>
        <taxon>Bacteria</taxon>
        <taxon>Bacillati</taxon>
        <taxon>Bacillota</taxon>
        <taxon>Bacilli</taxon>
        <taxon>Lactobacillales</taxon>
        <taxon>Lactobacillaceae</taxon>
        <taxon>Weissella</taxon>
    </lineage>
</organism>
<evidence type="ECO:0000256" key="3">
    <source>
        <dbReference type="ARBA" id="ARBA00022989"/>
    </source>
</evidence>
<dbReference type="OrthoDB" id="92887at2"/>
<dbReference type="EMBL" id="JQBP01000002">
    <property type="protein sequence ID" value="KRN75499.1"/>
    <property type="molecule type" value="Genomic_DNA"/>
</dbReference>
<evidence type="ECO:0000256" key="4">
    <source>
        <dbReference type="ARBA" id="ARBA00023136"/>
    </source>
</evidence>
<dbReference type="Pfam" id="PF02361">
    <property type="entry name" value="CbiQ"/>
    <property type="match status" value="1"/>
</dbReference>
<evidence type="ECO:0000256" key="1">
    <source>
        <dbReference type="ARBA" id="ARBA00004141"/>
    </source>
</evidence>